<dbReference type="AlphaFoldDB" id="A0A2H3DJ48"/>
<organism evidence="1 2">
    <name type="scientific">Armillaria gallica</name>
    <name type="common">Bulbous honey fungus</name>
    <name type="synonym">Armillaria bulbosa</name>
    <dbReference type="NCBI Taxonomy" id="47427"/>
    <lineage>
        <taxon>Eukaryota</taxon>
        <taxon>Fungi</taxon>
        <taxon>Dikarya</taxon>
        <taxon>Basidiomycota</taxon>
        <taxon>Agaricomycotina</taxon>
        <taxon>Agaricomycetes</taxon>
        <taxon>Agaricomycetidae</taxon>
        <taxon>Agaricales</taxon>
        <taxon>Marasmiineae</taxon>
        <taxon>Physalacriaceae</taxon>
        <taxon>Armillaria</taxon>
    </lineage>
</organism>
<accession>A0A2H3DJ48</accession>
<proteinExistence type="predicted"/>
<dbReference type="InParanoid" id="A0A2H3DJ48"/>
<keyword evidence="2" id="KW-1185">Reference proteome</keyword>
<evidence type="ECO:0000313" key="1">
    <source>
        <dbReference type="EMBL" id="PBK95245.1"/>
    </source>
</evidence>
<dbReference type="Proteomes" id="UP000217790">
    <property type="component" value="Unassembled WGS sequence"/>
</dbReference>
<reference evidence="2" key="1">
    <citation type="journal article" date="2017" name="Nat. Ecol. Evol.">
        <title>Genome expansion and lineage-specific genetic innovations in the forest pathogenic fungi Armillaria.</title>
        <authorList>
            <person name="Sipos G."/>
            <person name="Prasanna A.N."/>
            <person name="Walter M.C."/>
            <person name="O'Connor E."/>
            <person name="Balint B."/>
            <person name="Krizsan K."/>
            <person name="Kiss B."/>
            <person name="Hess J."/>
            <person name="Varga T."/>
            <person name="Slot J."/>
            <person name="Riley R."/>
            <person name="Boka B."/>
            <person name="Rigling D."/>
            <person name="Barry K."/>
            <person name="Lee J."/>
            <person name="Mihaltcheva S."/>
            <person name="LaButti K."/>
            <person name="Lipzen A."/>
            <person name="Waldron R."/>
            <person name="Moloney N.M."/>
            <person name="Sperisen C."/>
            <person name="Kredics L."/>
            <person name="Vagvoelgyi C."/>
            <person name="Patrignani A."/>
            <person name="Fitzpatrick D."/>
            <person name="Nagy I."/>
            <person name="Doyle S."/>
            <person name="Anderson J.B."/>
            <person name="Grigoriev I.V."/>
            <person name="Gueldener U."/>
            <person name="Muensterkoetter M."/>
            <person name="Nagy L.G."/>
        </authorList>
    </citation>
    <scope>NUCLEOTIDE SEQUENCE [LARGE SCALE GENOMIC DNA]</scope>
    <source>
        <strain evidence="2">Ar21-2</strain>
    </source>
</reference>
<sequence>MRLVSISLITTLSSPSFCTILLRLPHGSCTTPEDHGYTGIAGHGSGKKVACEGSAPNLHLVLLWTLSRLSTNEGFLRRCPPIVACTLLRVIGSWNVDEEMSLDARIPATNDLTSPWSSKGIVRDLAIMATLIPRGNSDHCFRCLGSIG</sequence>
<name>A0A2H3DJ48_ARMGA</name>
<evidence type="ECO:0000313" key="2">
    <source>
        <dbReference type="Proteomes" id="UP000217790"/>
    </source>
</evidence>
<gene>
    <name evidence="1" type="ORF">ARMGADRAFT_792128</name>
</gene>
<dbReference type="EMBL" id="KZ293652">
    <property type="protein sequence ID" value="PBK95245.1"/>
    <property type="molecule type" value="Genomic_DNA"/>
</dbReference>
<protein>
    <submittedName>
        <fullName evidence="1">Uncharacterized protein</fullName>
    </submittedName>
</protein>